<dbReference type="GO" id="GO:0005506">
    <property type="term" value="F:iron ion binding"/>
    <property type="evidence" value="ECO:0007669"/>
    <property type="project" value="InterPro"/>
</dbReference>
<dbReference type="Gene3D" id="3.30.365.10">
    <property type="entry name" value="Aldehyde oxidase/xanthine dehydrogenase, molybdopterin binding domain"/>
    <property type="match status" value="4"/>
</dbReference>
<evidence type="ECO:0000259" key="3">
    <source>
        <dbReference type="SMART" id="SM01008"/>
    </source>
</evidence>
<evidence type="ECO:0000256" key="1">
    <source>
        <dbReference type="ARBA" id="ARBA00022505"/>
    </source>
</evidence>
<dbReference type="EMBL" id="JADBEB010000001">
    <property type="protein sequence ID" value="MBE1492370.1"/>
    <property type="molecule type" value="Genomic_DNA"/>
</dbReference>
<dbReference type="InterPro" id="IPR036856">
    <property type="entry name" value="Ald_Oxase/Xan_DH_a/b_sf"/>
</dbReference>
<dbReference type="PANTHER" id="PTHR11908:SF132">
    <property type="entry name" value="ALDEHYDE OXIDASE 1-RELATED"/>
    <property type="match status" value="1"/>
</dbReference>
<dbReference type="Proteomes" id="UP000649753">
    <property type="component" value="Unassembled WGS sequence"/>
</dbReference>
<dbReference type="InterPro" id="IPR037165">
    <property type="entry name" value="AldOxase/xan_DH_Mopterin-bd_sf"/>
</dbReference>
<keyword evidence="2 4" id="KW-0560">Oxidoreductase</keyword>
<evidence type="ECO:0000256" key="2">
    <source>
        <dbReference type="ARBA" id="ARBA00023002"/>
    </source>
</evidence>
<dbReference type="SUPFAM" id="SSF54665">
    <property type="entry name" value="CO dehydrogenase molybdoprotein N-domain-like"/>
    <property type="match status" value="1"/>
</dbReference>
<feature type="domain" description="Aldehyde oxidase/xanthine dehydrogenase a/b hammerhead" evidence="3">
    <location>
        <begin position="19"/>
        <end position="135"/>
    </location>
</feature>
<dbReference type="InterPro" id="IPR000674">
    <property type="entry name" value="Ald_Oxase/Xan_DH_a/b"/>
</dbReference>
<gene>
    <name evidence="4" type="ORF">H4W31_008008</name>
</gene>
<dbReference type="Gene3D" id="3.90.1170.50">
    <property type="entry name" value="Aldehyde oxidase/xanthine dehydrogenase, a/b hammerhead"/>
    <property type="match status" value="1"/>
</dbReference>
<dbReference type="InterPro" id="IPR046867">
    <property type="entry name" value="AldOxase/xan_DH_MoCoBD2"/>
</dbReference>
<protein>
    <submittedName>
        <fullName evidence="4">Xanthine dehydrogenase YagR molybdenum-binding subunit</fullName>
        <ecNumber evidence="4">1.17.1.4</ecNumber>
    </submittedName>
</protein>
<dbReference type="RefSeq" id="WP_192771285.1">
    <property type="nucleotide sequence ID" value="NZ_JADBEB010000001.1"/>
</dbReference>
<dbReference type="EC" id="1.17.1.4" evidence="4"/>
<dbReference type="Pfam" id="PF02738">
    <property type="entry name" value="MoCoBD_1"/>
    <property type="match status" value="1"/>
</dbReference>
<comment type="caution">
    <text evidence="4">The sequence shown here is derived from an EMBL/GenBank/DDBJ whole genome shotgun (WGS) entry which is preliminary data.</text>
</comment>
<reference evidence="4" key="1">
    <citation type="submission" date="2020-10" db="EMBL/GenBank/DDBJ databases">
        <title>Sequencing the genomes of 1000 actinobacteria strains.</title>
        <authorList>
            <person name="Klenk H.-P."/>
        </authorList>
    </citation>
    <scope>NUCLEOTIDE SEQUENCE</scope>
    <source>
        <strain evidence="4">DSM 46832</strain>
    </source>
</reference>
<dbReference type="SMART" id="SM01008">
    <property type="entry name" value="Ald_Xan_dh_C"/>
    <property type="match status" value="1"/>
</dbReference>
<dbReference type="Pfam" id="PF01315">
    <property type="entry name" value="Ald_Xan_dh_C"/>
    <property type="match status" value="1"/>
</dbReference>
<keyword evidence="1" id="KW-0500">Molybdenum</keyword>
<dbReference type="GO" id="GO:0004854">
    <property type="term" value="F:xanthine dehydrogenase activity"/>
    <property type="evidence" value="ECO:0007669"/>
    <property type="project" value="UniProtKB-EC"/>
</dbReference>
<dbReference type="InterPro" id="IPR016208">
    <property type="entry name" value="Ald_Oxase/xanthine_DH-like"/>
</dbReference>
<dbReference type="PANTHER" id="PTHR11908">
    <property type="entry name" value="XANTHINE DEHYDROGENASE"/>
    <property type="match status" value="1"/>
</dbReference>
<evidence type="ECO:0000313" key="5">
    <source>
        <dbReference type="Proteomes" id="UP000649753"/>
    </source>
</evidence>
<dbReference type="SUPFAM" id="SSF56003">
    <property type="entry name" value="Molybdenum cofactor-binding domain"/>
    <property type="match status" value="1"/>
</dbReference>
<organism evidence="4 5">
    <name type="scientific">Plantactinospora soyae</name>
    <dbReference type="NCBI Taxonomy" id="1544732"/>
    <lineage>
        <taxon>Bacteria</taxon>
        <taxon>Bacillati</taxon>
        <taxon>Actinomycetota</taxon>
        <taxon>Actinomycetes</taxon>
        <taxon>Micromonosporales</taxon>
        <taxon>Micromonosporaceae</taxon>
        <taxon>Plantactinospora</taxon>
    </lineage>
</organism>
<keyword evidence="5" id="KW-1185">Reference proteome</keyword>
<name>A0A927MJL8_9ACTN</name>
<evidence type="ECO:0000313" key="4">
    <source>
        <dbReference type="EMBL" id="MBE1492370.1"/>
    </source>
</evidence>
<dbReference type="Pfam" id="PF20256">
    <property type="entry name" value="MoCoBD_2"/>
    <property type="match status" value="1"/>
</dbReference>
<proteinExistence type="predicted"/>
<sequence length="747" mass="79284">MSPAIGAAIDRVDGRAKVSGAARYSGEMNLTDLHHAVLVGARIPSGRIIGIDCRQASVADGVLAVLTHLDLPKVAVQPKLFPSLAGLTAHGQSFFPMQDDVVHYAGQPVAMVVADTVERAEYAATLVEVNYAETPSVTLLDQGRDQTYEPERIFGGLMPGRNPTRGDPEAGFRDAVIKLDLSYRYAANHQNPLEPSTTTAVWDDVDRLTLYDATQGPTATQLSVAELLGLPPTVVRVVSHFVGGSFGAKALIWAHPTLAALAARRVGRPVRLALSREQMFHSCGHREEQEQRISIGAGPDGRLTSLRHDKISLTSHYDDWAETSLLSAAILYASPNYAGGYRLARGNTISPTFTRGPGAATGIFALESAMDELAYEIGVDPIELRLRNHADVDPSTGNPWSSKGLKECYQRGAELFGWSERDPQPGTRREGQWLIGTGMASAAYPVAAPINPQRARARLYADGSAVVEAGVSEFGTGMTTVMTQVAADGLGLPVDRVRFLGGTTDLPNIAAAVGSAGSGAASSAVHLATTALRDQLIGQAVADGQSPLHGADPSGVVVRDGRMCLRDHPDTGETYVDLLQRNHMPDVEALGSWMPTPPDGGGHGMHTFGAQFAEVAVDADLGLVRVRRLVGVFAPGRILNRKTAHSQLMGGMLWGLGQALLEATRMDPYTGRWANASLADYLVPVNADAPDITIDTIEVPDQVVNPLGVKGVGEIGIVGTAAAIANAVHHATGRRIRHLPITLEDLL</sequence>
<accession>A0A927MJL8</accession>
<dbReference type="InterPro" id="IPR008274">
    <property type="entry name" value="AldOxase/xan_DH_MoCoBD1"/>
</dbReference>
<dbReference type="AlphaFoldDB" id="A0A927MJL8"/>